<feature type="region of interest" description="Disordered" evidence="1">
    <location>
        <begin position="27"/>
        <end position="54"/>
    </location>
</feature>
<dbReference type="Gene3D" id="3.30.420.10">
    <property type="entry name" value="Ribonuclease H-like superfamily/Ribonuclease H"/>
    <property type="match status" value="1"/>
</dbReference>
<feature type="domain" description="Mos1 transposase HTH" evidence="2">
    <location>
        <begin position="95"/>
        <end position="141"/>
    </location>
</feature>
<accession>A0A0B1T484</accession>
<name>A0A0B1T484_OESDE</name>
<dbReference type="InterPro" id="IPR052709">
    <property type="entry name" value="Transposase-MT_Hybrid"/>
</dbReference>
<dbReference type="InterPro" id="IPR001888">
    <property type="entry name" value="Transposase_1"/>
</dbReference>
<dbReference type="Proteomes" id="UP000053660">
    <property type="component" value="Unassembled WGS sequence"/>
</dbReference>
<dbReference type="GO" id="GO:0046975">
    <property type="term" value="F:histone H3K36 methyltransferase activity"/>
    <property type="evidence" value="ECO:0007669"/>
    <property type="project" value="TreeGrafter"/>
</dbReference>
<gene>
    <name evidence="3" type="ORF">OESDEN_09175</name>
</gene>
<dbReference type="GO" id="GO:0000014">
    <property type="term" value="F:single-stranded DNA endodeoxyribonuclease activity"/>
    <property type="evidence" value="ECO:0007669"/>
    <property type="project" value="TreeGrafter"/>
</dbReference>
<dbReference type="GO" id="GO:0044774">
    <property type="term" value="P:mitotic DNA integrity checkpoint signaling"/>
    <property type="evidence" value="ECO:0007669"/>
    <property type="project" value="TreeGrafter"/>
</dbReference>
<dbReference type="GO" id="GO:0006303">
    <property type="term" value="P:double-strand break repair via nonhomologous end joining"/>
    <property type="evidence" value="ECO:0007669"/>
    <property type="project" value="TreeGrafter"/>
</dbReference>
<keyword evidence="4" id="KW-1185">Reference proteome</keyword>
<dbReference type="EMBL" id="KN552475">
    <property type="protein sequence ID" value="KHJ90966.1"/>
    <property type="molecule type" value="Genomic_DNA"/>
</dbReference>
<dbReference type="GO" id="GO:0044547">
    <property type="term" value="F:DNA topoisomerase binding"/>
    <property type="evidence" value="ECO:0007669"/>
    <property type="project" value="TreeGrafter"/>
</dbReference>
<dbReference type="GO" id="GO:0000729">
    <property type="term" value="P:DNA double-strand break processing"/>
    <property type="evidence" value="ECO:0007669"/>
    <property type="project" value="TreeGrafter"/>
</dbReference>
<dbReference type="GO" id="GO:0003690">
    <property type="term" value="F:double-stranded DNA binding"/>
    <property type="evidence" value="ECO:0007669"/>
    <property type="project" value="TreeGrafter"/>
</dbReference>
<dbReference type="Pfam" id="PF17906">
    <property type="entry name" value="HTH_48"/>
    <property type="match status" value="1"/>
</dbReference>
<dbReference type="InterPro" id="IPR041426">
    <property type="entry name" value="Mos1_HTH"/>
</dbReference>
<dbReference type="GO" id="GO:0031297">
    <property type="term" value="P:replication fork processing"/>
    <property type="evidence" value="ECO:0007669"/>
    <property type="project" value="TreeGrafter"/>
</dbReference>
<evidence type="ECO:0000313" key="3">
    <source>
        <dbReference type="EMBL" id="KHJ90966.1"/>
    </source>
</evidence>
<dbReference type="GO" id="GO:0042800">
    <property type="term" value="F:histone H3K4 methyltransferase activity"/>
    <property type="evidence" value="ECO:0007669"/>
    <property type="project" value="TreeGrafter"/>
</dbReference>
<reference evidence="3 4" key="1">
    <citation type="submission" date="2014-03" db="EMBL/GenBank/DDBJ databases">
        <title>Draft genome of the hookworm Oesophagostomum dentatum.</title>
        <authorList>
            <person name="Mitreva M."/>
        </authorList>
    </citation>
    <scope>NUCLEOTIDE SEQUENCE [LARGE SCALE GENOMIC DNA]</scope>
    <source>
        <strain evidence="3 4">OD-Hann</strain>
    </source>
</reference>
<dbReference type="InterPro" id="IPR036397">
    <property type="entry name" value="RNaseH_sf"/>
</dbReference>
<evidence type="ECO:0000256" key="1">
    <source>
        <dbReference type="SAM" id="MobiDB-lite"/>
    </source>
</evidence>
<dbReference type="AlphaFoldDB" id="A0A0B1T484"/>
<dbReference type="PANTHER" id="PTHR46060:SF2">
    <property type="entry name" value="HISTONE-LYSINE N-METHYLTRANSFERASE SETMAR"/>
    <property type="match status" value="1"/>
</dbReference>
<dbReference type="GO" id="GO:0003697">
    <property type="term" value="F:single-stranded DNA binding"/>
    <property type="evidence" value="ECO:0007669"/>
    <property type="project" value="TreeGrafter"/>
</dbReference>
<dbReference type="PANTHER" id="PTHR46060">
    <property type="entry name" value="MARINER MOS1 TRANSPOSASE-LIKE PROTEIN"/>
    <property type="match status" value="1"/>
</dbReference>
<sequence>MGFGQCFKLLATTGSNLKSEKVAIEELSSGKDAHRPKGGAATDGNKPNLPINTQEKPNISGHISQFRFNRDNSDCQTAASLRKRITSPTMDRRDFHLLALYEFRLGHESADAARNLRTTFGENAPDERTVRERFARFLAGDEDVEDAEFYHNRILVTVWWSTAGLLHYNFMRPGQGATTGTFIEELEQVHQKIETQQPAPSTRKQPVLLYDSSRRHIEKSTLQKLNQLGVELLPHPQHSPDLLPTEFHFFPAFEKSIKDRRFHDEDEVKDAFKEFLNSVDDDFYKDGINALVSRWERCIEHNGAYI</sequence>
<dbReference type="GO" id="GO:0005634">
    <property type="term" value="C:nucleus"/>
    <property type="evidence" value="ECO:0007669"/>
    <property type="project" value="TreeGrafter"/>
</dbReference>
<dbReference type="GO" id="GO:0000793">
    <property type="term" value="C:condensed chromosome"/>
    <property type="evidence" value="ECO:0007669"/>
    <property type="project" value="TreeGrafter"/>
</dbReference>
<dbReference type="Pfam" id="PF01359">
    <property type="entry name" value="Transposase_1"/>
    <property type="match status" value="1"/>
</dbReference>
<dbReference type="GO" id="GO:0035861">
    <property type="term" value="C:site of double-strand break"/>
    <property type="evidence" value="ECO:0007669"/>
    <property type="project" value="TreeGrafter"/>
</dbReference>
<dbReference type="GO" id="GO:0015074">
    <property type="term" value="P:DNA integration"/>
    <property type="evidence" value="ECO:0007669"/>
    <property type="project" value="TreeGrafter"/>
</dbReference>
<protein>
    <recommendedName>
        <fullName evidence="2">Mos1 transposase HTH domain-containing protein</fullName>
    </recommendedName>
</protein>
<proteinExistence type="predicted"/>
<organism evidence="3 4">
    <name type="scientific">Oesophagostomum dentatum</name>
    <name type="common">Nodular worm</name>
    <dbReference type="NCBI Taxonomy" id="61180"/>
    <lineage>
        <taxon>Eukaryota</taxon>
        <taxon>Metazoa</taxon>
        <taxon>Ecdysozoa</taxon>
        <taxon>Nematoda</taxon>
        <taxon>Chromadorea</taxon>
        <taxon>Rhabditida</taxon>
        <taxon>Rhabditina</taxon>
        <taxon>Rhabditomorpha</taxon>
        <taxon>Strongyloidea</taxon>
        <taxon>Strongylidae</taxon>
        <taxon>Oesophagostomum</taxon>
    </lineage>
</organism>
<evidence type="ECO:0000313" key="4">
    <source>
        <dbReference type="Proteomes" id="UP000053660"/>
    </source>
</evidence>
<dbReference type="OrthoDB" id="5834433at2759"/>
<evidence type="ECO:0000259" key="2">
    <source>
        <dbReference type="Pfam" id="PF17906"/>
    </source>
</evidence>